<dbReference type="InterPro" id="IPR009057">
    <property type="entry name" value="Homeodomain-like_sf"/>
</dbReference>
<evidence type="ECO:0000313" key="4">
    <source>
        <dbReference type="EMBL" id="XDU66552.1"/>
    </source>
</evidence>
<dbReference type="InterPro" id="IPR001647">
    <property type="entry name" value="HTH_TetR"/>
</dbReference>
<evidence type="ECO:0000259" key="3">
    <source>
        <dbReference type="PROSITE" id="PS50977"/>
    </source>
</evidence>
<sequence length="196" mass="23341">MARSCEKEKKRERILKKSWELFKKNGYEETKIERITKEVGISKGSFYTYFKTKEDVLFSILEKIEIEIENSINDIDTSEEPSKVLYNLLEKRVELFLGYVQNMKLENLYIMKSGQIDEFKNKITIFYTTYIKENIIKNYGNKKIWNLEIISKYINSSIEGYFLEEIFENKGVDKDFENRAKIAIKEIARFIDSALK</sequence>
<protein>
    <submittedName>
        <fullName evidence="4">TetR/AcrR family transcriptional regulator</fullName>
    </submittedName>
</protein>
<dbReference type="PANTHER" id="PTHR43479">
    <property type="entry name" value="ACREF/ENVCD OPERON REPRESSOR-RELATED"/>
    <property type="match status" value="1"/>
</dbReference>
<dbReference type="PANTHER" id="PTHR43479:SF11">
    <property type="entry name" value="ACREF_ENVCD OPERON REPRESSOR-RELATED"/>
    <property type="match status" value="1"/>
</dbReference>
<dbReference type="SUPFAM" id="SSF46689">
    <property type="entry name" value="Homeodomain-like"/>
    <property type="match status" value="1"/>
</dbReference>
<dbReference type="AlphaFoldDB" id="A0AB39VHA9"/>
<dbReference type="GO" id="GO:0003677">
    <property type="term" value="F:DNA binding"/>
    <property type="evidence" value="ECO:0007669"/>
    <property type="project" value="UniProtKB-UniRule"/>
</dbReference>
<accession>A0AB39VHA9</accession>
<name>A0AB39VHA9_9FUSO</name>
<dbReference type="InterPro" id="IPR050624">
    <property type="entry name" value="HTH-type_Tx_Regulator"/>
</dbReference>
<reference evidence="4" key="1">
    <citation type="submission" date="2024-07" db="EMBL/GenBank/DDBJ databases">
        <authorList>
            <person name="Li X.-J."/>
            <person name="Wang X."/>
        </authorList>
    </citation>
    <scope>NUCLEOTIDE SEQUENCE</scope>
    <source>
        <strain evidence="4">HSP-334</strain>
    </source>
</reference>
<proteinExistence type="predicted"/>
<feature type="domain" description="HTH tetR-type" evidence="3">
    <location>
        <begin position="8"/>
        <end position="68"/>
    </location>
</feature>
<evidence type="ECO:0000256" key="2">
    <source>
        <dbReference type="PROSITE-ProRule" id="PRU00335"/>
    </source>
</evidence>
<keyword evidence="1 2" id="KW-0238">DNA-binding</keyword>
<dbReference type="KEGG" id="lrug:AB8B22_09100"/>
<dbReference type="PROSITE" id="PS50977">
    <property type="entry name" value="HTH_TETR_2"/>
    <property type="match status" value="1"/>
</dbReference>
<dbReference type="Gene3D" id="1.10.357.10">
    <property type="entry name" value="Tetracycline Repressor, domain 2"/>
    <property type="match status" value="1"/>
</dbReference>
<dbReference type="EMBL" id="CP165644">
    <property type="protein sequence ID" value="XDU66552.1"/>
    <property type="molecule type" value="Genomic_DNA"/>
</dbReference>
<dbReference type="Pfam" id="PF00440">
    <property type="entry name" value="TetR_N"/>
    <property type="match status" value="1"/>
</dbReference>
<dbReference type="RefSeq" id="WP_157697348.1">
    <property type="nucleotide sequence ID" value="NZ_CP165644.1"/>
</dbReference>
<gene>
    <name evidence="4" type="ORF">AB8B22_09100</name>
</gene>
<feature type="DNA-binding region" description="H-T-H motif" evidence="2">
    <location>
        <begin position="31"/>
        <end position="50"/>
    </location>
</feature>
<organism evidence="4">
    <name type="scientific">Leptotrichia rugosa</name>
    <dbReference type="NCBI Taxonomy" id="3239302"/>
    <lineage>
        <taxon>Bacteria</taxon>
        <taxon>Fusobacteriati</taxon>
        <taxon>Fusobacteriota</taxon>
        <taxon>Fusobacteriia</taxon>
        <taxon>Fusobacteriales</taxon>
        <taxon>Leptotrichiaceae</taxon>
        <taxon>Leptotrichia</taxon>
    </lineage>
</organism>
<dbReference type="PRINTS" id="PR00455">
    <property type="entry name" value="HTHTETR"/>
</dbReference>
<evidence type="ECO:0000256" key="1">
    <source>
        <dbReference type="ARBA" id="ARBA00023125"/>
    </source>
</evidence>